<keyword evidence="2" id="KW-1185">Reference proteome</keyword>
<dbReference type="EMBL" id="CP117884">
    <property type="protein sequence ID" value="WDF81564.1"/>
    <property type="molecule type" value="Genomic_DNA"/>
</dbReference>
<name>A0ABY7WR78_9LACO</name>
<dbReference type="InterPro" id="IPR000212">
    <property type="entry name" value="DNA_helicase_UvrD/REP"/>
</dbReference>
<protein>
    <submittedName>
        <fullName evidence="1">AAA family ATPase</fullName>
    </submittedName>
</protein>
<dbReference type="Proteomes" id="UP001220377">
    <property type="component" value="Chromosome"/>
</dbReference>
<reference evidence="1 2" key="1">
    <citation type="submission" date="2023-02" db="EMBL/GenBank/DDBJ databases">
        <title>Genome sequence of Lacticaseibacillus sp. KACC 23028.</title>
        <authorList>
            <person name="Kim S."/>
            <person name="Heo J."/>
            <person name="Kwon S.-W."/>
        </authorList>
    </citation>
    <scope>NUCLEOTIDE SEQUENCE [LARGE SCALE GENOMIC DNA]</scope>
    <source>
        <strain evidence="1 2">KACC 23028</strain>
    </source>
</reference>
<dbReference type="InterPro" id="IPR027417">
    <property type="entry name" value="P-loop_NTPase"/>
</dbReference>
<dbReference type="Gene3D" id="3.40.50.300">
    <property type="entry name" value="P-loop containing nucleotide triphosphate hydrolases"/>
    <property type="match status" value="2"/>
</dbReference>
<evidence type="ECO:0000313" key="2">
    <source>
        <dbReference type="Proteomes" id="UP001220377"/>
    </source>
</evidence>
<organism evidence="1 2">
    <name type="scientific">Lacticaseibacillus pabuli</name>
    <dbReference type="NCBI Taxonomy" id="3025672"/>
    <lineage>
        <taxon>Bacteria</taxon>
        <taxon>Bacillati</taxon>
        <taxon>Bacillota</taxon>
        <taxon>Bacilli</taxon>
        <taxon>Lactobacillales</taxon>
        <taxon>Lactobacillaceae</taxon>
        <taxon>Lacticaseibacillus</taxon>
    </lineage>
</organism>
<gene>
    <name evidence="1" type="ORF">PQ472_06405</name>
</gene>
<evidence type="ECO:0000313" key="1">
    <source>
        <dbReference type="EMBL" id="WDF81564.1"/>
    </source>
</evidence>
<dbReference type="Pfam" id="PF13245">
    <property type="entry name" value="AAA_19"/>
    <property type="match status" value="1"/>
</dbReference>
<accession>A0ABY7WR78</accession>
<dbReference type="RefSeq" id="WP_163586821.1">
    <property type="nucleotide sequence ID" value="NZ_CP117884.1"/>
</dbReference>
<dbReference type="PANTHER" id="PTHR11070:SF2">
    <property type="entry name" value="ATP-DEPENDENT DNA HELICASE SRS2"/>
    <property type="match status" value="1"/>
</dbReference>
<dbReference type="SUPFAM" id="SSF52540">
    <property type="entry name" value="P-loop containing nucleoside triphosphate hydrolases"/>
    <property type="match status" value="1"/>
</dbReference>
<proteinExistence type="predicted"/>
<sequence length="531" mass="59508">MSENQTYLDLISGVYEVRGPAGAGKTYRLTQDVQELVKTGKKCTLISFSNAAVDELKLRIGIDSVVASTIHSFAWHLISPLSTVLLDEADLLTEFEPDAFKKSKDGLSWDGVSQLLYDTGVPYYNEEDQILSLGHNDVIKLFDYLLDCLPIFAQLVINSMDVLIIDEYQDTNRTFLKHVMEKLAAKILIGLYGDPCQTIYRVDKGAPDLDALLTAYQTTKVPLTSNYRSDSNLVEYFNQVRASFDGLAQMATAEHAGGEIHVIIGDGELNDDIRQKIIQKYALSHAMTLSSTNYLALAAVGQGDIAKSAHQKVNKYRQANHHGGKQWGDFLSLEPLIPELSVLNTMGQFFSGKGYRQTQAALECFTLQSIERVGLSQLDDLITTAAEQSFDNFEDFFKSHGLIWQDSIQALLELVKTFGADGTKKVSSFLEALEKLTDSTTIFQAKGREYQSVILNIDTGQYWPYGWKNIDFDNSESNGVITSAMVYFLYYVGITRAKSKLVIYINRKTDQEFLGKFEEQFHFDELEVADL</sequence>
<dbReference type="PANTHER" id="PTHR11070">
    <property type="entry name" value="UVRD / RECB / PCRA DNA HELICASE FAMILY MEMBER"/>
    <property type="match status" value="1"/>
</dbReference>